<dbReference type="InterPro" id="IPR003008">
    <property type="entry name" value="Tubulin_FtsZ_GTPase"/>
</dbReference>
<proteinExistence type="predicted"/>
<accession>A0ABU0AK01</accession>
<feature type="domain" description="Tubulin/FtsZ GTPase" evidence="1">
    <location>
        <begin position="14"/>
        <end position="144"/>
    </location>
</feature>
<dbReference type="SUPFAM" id="SSF52490">
    <property type="entry name" value="Tubulin nucleotide-binding domain-like"/>
    <property type="match status" value="1"/>
</dbReference>
<evidence type="ECO:0000313" key="2">
    <source>
        <dbReference type="EMBL" id="MDQ0271204.1"/>
    </source>
</evidence>
<evidence type="ECO:0000259" key="1">
    <source>
        <dbReference type="Pfam" id="PF00091"/>
    </source>
</evidence>
<keyword evidence="3" id="KW-1185">Reference proteome</keyword>
<dbReference type="Gene3D" id="3.40.50.1440">
    <property type="entry name" value="Tubulin/FtsZ, GTPase domain"/>
    <property type="match status" value="2"/>
</dbReference>
<name>A0ABU0AK01_9BACI</name>
<dbReference type="Proteomes" id="UP001238088">
    <property type="component" value="Unassembled WGS sequence"/>
</dbReference>
<sequence length="481" mass="53887">MTKSFIKNKSAINMTVVGFGQAGSRIADNFASYKDENGKSIYNCLALNSNDGDLKGLKHIQANNTASLELGGLGKNPQKAMQILEENENAKEKLKDFITKQVRIEDDLVLFCAGLGGGTGTSTIVKAIEEFYDHYNKPLITQILKKIIEKVSKEEYIKNKNHYNKQAVLLAEEKSVKIGIIATLPLRADGPDVLRQVNDFSQRIWKLANDRTKGISFVTFPDNQFFYDKLKQTPQNRIGDIDNYRDFANNEICSVLHEWNTATTGGGTEVTFDSQDFRRAVLEGNGCLVLNRNSKPMKEVSNGNVIKDMLVSSIDGSSLHSPIEIVQKNESGNIEYAKVHHLGLLAILDRNDGYGSSFIDDARVEIVDNPEFAMTGSIFSGYLEGKNDHSVSVYSLYKTSGLPERLSKGLVNEFEEYQQKQKEIKFSQSNIEQIEIEDIDDDIAFDIDLAELGIEEEKTDTIKEKNKEFDLSDLDLSNIKF</sequence>
<protein>
    <recommendedName>
        <fullName evidence="1">Tubulin/FtsZ GTPase domain-containing protein</fullName>
    </recommendedName>
</protein>
<reference evidence="2 3" key="1">
    <citation type="submission" date="2023-07" db="EMBL/GenBank/DDBJ databases">
        <title>Genomic Encyclopedia of Type Strains, Phase IV (KMG-IV): sequencing the most valuable type-strain genomes for metagenomic binning, comparative biology and taxonomic classification.</title>
        <authorList>
            <person name="Goeker M."/>
        </authorList>
    </citation>
    <scope>NUCLEOTIDE SEQUENCE [LARGE SCALE GENOMIC DNA]</scope>
    <source>
        <strain evidence="2 3">DSM 23494</strain>
    </source>
</reference>
<comment type="caution">
    <text evidence="2">The sequence shown here is derived from an EMBL/GenBank/DDBJ whole genome shotgun (WGS) entry which is preliminary data.</text>
</comment>
<dbReference type="Pfam" id="PF00091">
    <property type="entry name" value="Tubulin"/>
    <property type="match status" value="1"/>
</dbReference>
<organism evidence="2 3">
    <name type="scientific">Cytobacillus purgationiresistens</name>
    <dbReference type="NCBI Taxonomy" id="863449"/>
    <lineage>
        <taxon>Bacteria</taxon>
        <taxon>Bacillati</taxon>
        <taxon>Bacillota</taxon>
        <taxon>Bacilli</taxon>
        <taxon>Bacillales</taxon>
        <taxon>Bacillaceae</taxon>
        <taxon>Cytobacillus</taxon>
    </lineage>
</organism>
<gene>
    <name evidence="2" type="ORF">J2S17_003092</name>
</gene>
<dbReference type="RefSeq" id="WP_307476195.1">
    <property type="nucleotide sequence ID" value="NZ_JAUSUB010000013.1"/>
</dbReference>
<dbReference type="InterPro" id="IPR036525">
    <property type="entry name" value="Tubulin/FtsZ_GTPase_sf"/>
</dbReference>
<evidence type="ECO:0000313" key="3">
    <source>
        <dbReference type="Proteomes" id="UP001238088"/>
    </source>
</evidence>
<dbReference type="EMBL" id="JAUSUB010000013">
    <property type="protein sequence ID" value="MDQ0271204.1"/>
    <property type="molecule type" value="Genomic_DNA"/>
</dbReference>